<dbReference type="AlphaFoldDB" id="A0A1Y2CY58"/>
<evidence type="ECO:0000256" key="2">
    <source>
        <dbReference type="SAM" id="MobiDB-lite"/>
    </source>
</evidence>
<dbReference type="GO" id="GO:0005829">
    <property type="term" value="C:cytosol"/>
    <property type="evidence" value="ECO:0007669"/>
    <property type="project" value="TreeGrafter"/>
</dbReference>
<dbReference type="EMBL" id="MCGO01000004">
    <property type="protein sequence ID" value="ORY51784.1"/>
    <property type="molecule type" value="Genomic_DNA"/>
</dbReference>
<sequence length="326" mass="35286">MSQQQQQRLASAPASSQAPQATWPPVRNASTTTSSTITVPISSSNGIYTPSHGNATSGQSYTYSSQSTAHHINIMNNSSSQASNTTSTSTSTIQPSPLSSASIQQQTANMSSAVNLYHLLTSQMASANGSYSGNQPVGPPPTSNERVISIQESNQPRDPSATTSGERWMRMAASSRRASDMAAVRRQFRGKVVCNLSCGDCGVLVCKRGMKAILLADTTVELFSTDSPPIGVQMVNDDYETRNCHCRIRDVACLNCGNLVGYHVTQPCTDCLGSCNNGHFWMFHMDQVISEDRMDGSGGKVLLWAHLPRESDEVRNEMRVYEAMCR</sequence>
<accession>A0A1Y2CY58</accession>
<comment type="similarity">
    <text evidence="1">Belongs to the FAM72 family.</text>
</comment>
<name>A0A1Y2CY58_9FUNG</name>
<dbReference type="OrthoDB" id="2526683at2759"/>
<evidence type="ECO:0000256" key="1">
    <source>
        <dbReference type="ARBA" id="ARBA00006888"/>
    </source>
</evidence>
<reference evidence="3 4" key="1">
    <citation type="submission" date="2016-07" db="EMBL/GenBank/DDBJ databases">
        <title>Pervasive Adenine N6-methylation of Active Genes in Fungi.</title>
        <authorList>
            <consortium name="DOE Joint Genome Institute"/>
            <person name="Mondo S.J."/>
            <person name="Dannebaum R.O."/>
            <person name="Kuo R.C."/>
            <person name="Labutti K."/>
            <person name="Haridas S."/>
            <person name="Kuo A."/>
            <person name="Salamov A."/>
            <person name="Ahrendt S.R."/>
            <person name="Lipzen A."/>
            <person name="Sullivan W."/>
            <person name="Andreopoulos W.B."/>
            <person name="Clum A."/>
            <person name="Lindquist E."/>
            <person name="Daum C."/>
            <person name="Ramamoorthy G.K."/>
            <person name="Gryganskyi A."/>
            <person name="Culley D."/>
            <person name="Magnuson J.K."/>
            <person name="James T.Y."/>
            <person name="O'Malley M.A."/>
            <person name="Stajich J.E."/>
            <person name="Spatafora J.W."/>
            <person name="Visel A."/>
            <person name="Grigoriev I.V."/>
        </authorList>
    </citation>
    <scope>NUCLEOTIDE SEQUENCE [LARGE SCALE GENOMIC DNA]</scope>
    <source>
        <strain evidence="3 4">JEL800</strain>
    </source>
</reference>
<dbReference type="Pfam" id="PF14976">
    <property type="entry name" value="YPEH2ZP"/>
    <property type="match status" value="1"/>
</dbReference>
<organism evidence="3 4">
    <name type="scientific">Rhizoclosmatium globosum</name>
    <dbReference type="NCBI Taxonomy" id="329046"/>
    <lineage>
        <taxon>Eukaryota</taxon>
        <taxon>Fungi</taxon>
        <taxon>Fungi incertae sedis</taxon>
        <taxon>Chytridiomycota</taxon>
        <taxon>Chytridiomycota incertae sedis</taxon>
        <taxon>Chytridiomycetes</taxon>
        <taxon>Chytridiales</taxon>
        <taxon>Chytriomycetaceae</taxon>
        <taxon>Rhizoclosmatium</taxon>
    </lineage>
</organism>
<evidence type="ECO:0000313" key="3">
    <source>
        <dbReference type="EMBL" id="ORY51784.1"/>
    </source>
</evidence>
<feature type="region of interest" description="Disordered" evidence="2">
    <location>
        <begin position="78"/>
        <end position="104"/>
    </location>
</feature>
<evidence type="ECO:0000313" key="4">
    <source>
        <dbReference type="Proteomes" id="UP000193642"/>
    </source>
</evidence>
<evidence type="ECO:0008006" key="5">
    <source>
        <dbReference type="Google" id="ProtNLM"/>
    </source>
</evidence>
<comment type="caution">
    <text evidence="3">The sequence shown here is derived from an EMBL/GenBank/DDBJ whole genome shotgun (WGS) entry which is preliminary data.</text>
</comment>
<dbReference type="Proteomes" id="UP000193642">
    <property type="component" value="Unassembled WGS sequence"/>
</dbReference>
<dbReference type="PANTHER" id="PTHR31841:SF1">
    <property type="entry name" value="PROTEIN FAM72A-RELATED"/>
    <property type="match status" value="1"/>
</dbReference>
<feature type="compositionally biased region" description="Low complexity" evidence="2">
    <location>
        <begin position="30"/>
        <end position="44"/>
    </location>
</feature>
<dbReference type="PANTHER" id="PTHR31841">
    <property type="entry name" value="PROTEIN FAM72A-RELATED"/>
    <property type="match status" value="1"/>
</dbReference>
<protein>
    <recommendedName>
        <fullName evidence="5">Protein FAM72</fullName>
    </recommendedName>
</protein>
<feature type="compositionally biased region" description="Polar residues" evidence="2">
    <location>
        <begin position="45"/>
        <end position="55"/>
    </location>
</feature>
<proteinExistence type="inferred from homology"/>
<feature type="region of interest" description="Disordered" evidence="2">
    <location>
        <begin position="1"/>
        <end position="62"/>
    </location>
</feature>
<feature type="compositionally biased region" description="Low complexity" evidence="2">
    <location>
        <begin position="78"/>
        <end position="100"/>
    </location>
</feature>
<gene>
    <name evidence="3" type="ORF">BCR33DRAFT_711975</name>
</gene>
<feature type="compositionally biased region" description="Low complexity" evidence="2">
    <location>
        <begin position="1"/>
        <end position="21"/>
    </location>
</feature>
<dbReference type="InterPro" id="IPR026768">
    <property type="entry name" value="YPEH2ZP"/>
</dbReference>
<keyword evidence="4" id="KW-1185">Reference proteome</keyword>